<dbReference type="SUPFAM" id="SSF53098">
    <property type="entry name" value="Ribonuclease H-like"/>
    <property type="match status" value="1"/>
</dbReference>
<dbReference type="KEGG" id="eus:EUTSA_v10002209mg"/>
<feature type="domain" description="RNase H type-1" evidence="1">
    <location>
        <begin position="33"/>
        <end position="139"/>
    </location>
</feature>
<dbReference type="eggNOG" id="KOG1075">
    <property type="taxonomic scope" value="Eukaryota"/>
</dbReference>
<dbReference type="PANTHER" id="PTHR47074:SF11">
    <property type="entry name" value="REVERSE TRANSCRIPTASE-LIKE PROTEIN"/>
    <property type="match status" value="1"/>
</dbReference>
<dbReference type="Proteomes" id="UP000030689">
    <property type="component" value="Unassembled WGS sequence"/>
</dbReference>
<dbReference type="Gramene" id="ESQ50054">
    <property type="protein sequence ID" value="ESQ50054"/>
    <property type="gene ID" value="EUTSA_v10002209mg"/>
</dbReference>
<dbReference type="GO" id="GO:0003676">
    <property type="term" value="F:nucleic acid binding"/>
    <property type="evidence" value="ECO:0007669"/>
    <property type="project" value="InterPro"/>
</dbReference>
<dbReference type="AlphaFoldDB" id="V4M1R1"/>
<dbReference type="CDD" id="cd06222">
    <property type="entry name" value="RNase_H_like"/>
    <property type="match status" value="1"/>
</dbReference>
<organism evidence="2 3">
    <name type="scientific">Eutrema salsugineum</name>
    <name type="common">Saltwater cress</name>
    <name type="synonym">Sisymbrium salsugineum</name>
    <dbReference type="NCBI Taxonomy" id="72664"/>
    <lineage>
        <taxon>Eukaryota</taxon>
        <taxon>Viridiplantae</taxon>
        <taxon>Streptophyta</taxon>
        <taxon>Embryophyta</taxon>
        <taxon>Tracheophyta</taxon>
        <taxon>Spermatophyta</taxon>
        <taxon>Magnoliopsida</taxon>
        <taxon>eudicotyledons</taxon>
        <taxon>Gunneridae</taxon>
        <taxon>Pentapetalae</taxon>
        <taxon>rosids</taxon>
        <taxon>malvids</taxon>
        <taxon>Brassicales</taxon>
        <taxon>Brassicaceae</taxon>
        <taxon>Eutremeae</taxon>
        <taxon>Eutrema</taxon>
    </lineage>
</organism>
<dbReference type="InterPro" id="IPR052929">
    <property type="entry name" value="RNase_H-like_EbsB-rel"/>
</dbReference>
<dbReference type="EMBL" id="KI517398">
    <property type="protein sequence ID" value="ESQ50054.1"/>
    <property type="molecule type" value="Genomic_DNA"/>
</dbReference>
<dbReference type="PANTHER" id="PTHR47074">
    <property type="entry name" value="BNAC02G40300D PROTEIN"/>
    <property type="match status" value="1"/>
</dbReference>
<name>V4M1R1_EUTSA</name>
<reference evidence="2 3" key="1">
    <citation type="journal article" date="2013" name="Front. Plant Sci.">
        <title>The Reference Genome of the Halophytic Plant Eutrema salsugineum.</title>
        <authorList>
            <person name="Yang R."/>
            <person name="Jarvis D.E."/>
            <person name="Chen H."/>
            <person name="Beilstein M.A."/>
            <person name="Grimwood J."/>
            <person name="Jenkins J."/>
            <person name="Shu S."/>
            <person name="Prochnik S."/>
            <person name="Xin M."/>
            <person name="Ma C."/>
            <person name="Schmutz J."/>
            <person name="Wing R.A."/>
            <person name="Mitchell-Olds T."/>
            <person name="Schumaker K.S."/>
            <person name="Wang X."/>
        </authorList>
    </citation>
    <scope>NUCLEOTIDE SEQUENCE [LARGE SCALE GENOMIC DNA]</scope>
</reference>
<evidence type="ECO:0000313" key="3">
    <source>
        <dbReference type="Proteomes" id="UP000030689"/>
    </source>
</evidence>
<dbReference type="InterPro" id="IPR002156">
    <property type="entry name" value="RNaseH_domain"/>
</dbReference>
<dbReference type="InterPro" id="IPR036397">
    <property type="entry name" value="RNaseH_sf"/>
</dbReference>
<evidence type="ECO:0000313" key="2">
    <source>
        <dbReference type="EMBL" id="ESQ50054.1"/>
    </source>
</evidence>
<gene>
    <name evidence="2" type="ORF">EUTSA_v10002209mg</name>
</gene>
<dbReference type="InterPro" id="IPR012337">
    <property type="entry name" value="RNaseH-like_sf"/>
</dbReference>
<keyword evidence="3" id="KW-1185">Reference proteome</keyword>
<dbReference type="OMA" id="FIWIPRA"/>
<dbReference type="Pfam" id="PF13456">
    <property type="entry name" value="RVT_3"/>
    <property type="match status" value="1"/>
</dbReference>
<proteinExistence type="predicted"/>
<sequence length="144" mass="16127">MAIYRTGKKLCDGFATDICEGFAMLRAEFATWNTDAAWCKEKQTAGLGWFLGNILSREFQSSTTVLNVGSALMAEALSIRKALETAKEENIDRLIILLDSQVLIKAINSKHLSSEIHGTLSDIFTDMKLFKSILFRYIPELQIC</sequence>
<dbReference type="InterPro" id="IPR044730">
    <property type="entry name" value="RNase_H-like_dom_plant"/>
</dbReference>
<evidence type="ECO:0000259" key="1">
    <source>
        <dbReference type="Pfam" id="PF13456"/>
    </source>
</evidence>
<dbReference type="GO" id="GO:0004523">
    <property type="term" value="F:RNA-DNA hybrid ribonuclease activity"/>
    <property type="evidence" value="ECO:0007669"/>
    <property type="project" value="InterPro"/>
</dbReference>
<accession>V4M1R1</accession>
<dbReference type="Gene3D" id="3.30.420.10">
    <property type="entry name" value="Ribonuclease H-like superfamily/Ribonuclease H"/>
    <property type="match status" value="1"/>
</dbReference>
<protein>
    <recommendedName>
        <fullName evidence="1">RNase H type-1 domain-containing protein</fullName>
    </recommendedName>
</protein>